<dbReference type="PANTHER" id="PTHR20275:SF28">
    <property type="entry name" value="NADH KINASE"/>
    <property type="match status" value="1"/>
</dbReference>
<dbReference type="GO" id="GO:0003951">
    <property type="term" value="F:NAD+ kinase activity"/>
    <property type="evidence" value="ECO:0007669"/>
    <property type="project" value="InterPro"/>
</dbReference>
<dbReference type="EMBL" id="CP003389">
    <property type="protein sequence ID" value="AFE03629.1"/>
    <property type="molecule type" value="Genomic_DNA"/>
</dbReference>
<dbReference type="OrthoDB" id="9774737at2"/>
<organism evidence="1 2">
    <name type="scientific">Corallococcus coralloides (strain ATCC 25202 / DSM 2259 / NBRC 100086 / M2)</name>
    <name type="common">Myxococcus coralloides</name>
    <dbReference type="NCBI Taxonomy" id="1144275"/>
    <lineage>
        <taxon>Bacteria</taxon>
        <taxon>Pseudomonadati</taxon>
        <taxon>Myxococcota</taxon>
        <taxon>Myxococcia</taxon>
        <taxon>Myxococcales</taxon>
        <taxon>Cystobacterineae</taxon>
        <taxon>Myxococcaceae</taxon>
        <taxon>Corallococcus</taxon>
    </lineage>
</organism>
<protein>
    <submittedName>
        <fullName evidence="1">Inorganic polyphosphate/ATP-NAD Kinase</fullName>
    </submittedName>
</protein>
<dbReference type="SUPFAM" id="SSF111331">
    <property type="entry name" value="NAD kinase/diacylglycerol kinase-like"/>
    <property type="match status" value="1"/>
</dbReference>
<evidence type="ECO:0000313" key="2">
    <source>
        <dbReference type="Proteomes" id="UP000007587"/>
    </source>
</evidence>
<dbReference type="STRING" id="1144275.COCOR_00669"/>
<dbReference type="AlphaFoldDB" id="H8MG43"/>
<dbReference type="InterPro" id="IPR016064">
    <property type="entry name" value="NAD/diacylglycerol_kinase_sf"/>
</dbReference>
<gene>
    <name evidence="1" type="ordered locus">COCOR_00669</name>
</gene>
<proteinExistence type="predicted"/>
<dbReference type="InterPro" id="IPR017437">
    <property type="entry name" value="ATP-NAD_kinase_PpnK-typ_C"/>
</dbReference>
<dbReference type="InterPro" id="IPR017438">
    <property type="entry name" value="ATP-NAD_kinase_N"/>
</dbReference>
<keyword evidence="1" id="KW-0418">Kinase</keyword>
<dbReference type="GO" id="GO:0019674">
    <property type="term" value="P:NAD+ metabolic process"/>
    <property type="evidence" value="ECO:0007669"/>
    <property type="project" value="InterPro"/>
</dbReference>
<sequence>MQPGTSPKALIVYKRGAYESKAPGPAEGSPSRPNRVRTADALRARRNANAHKSTLDAVTQALQQLAIAFDVQYRDELADIQGYELVISVGGDGTFLETAHYLKEGHLLGVNSAPQESVGFFCKGHADNFFEKAERFLRGKARIQPLNRLELDINGVRQAPLVLNDILFANQVPAGTSRYELTVRKSREEQKSSGVWIAPAPGSTAAIRSAGGRRMFVGSDQMQYVVREAYTPPGKSYQFNKGILEAGEKVQIRSLMDDAAVYLDLPHRMIPIPRGAVVSVRNARTPLLAVW</sequence>
<dbReference type="RefSeq" id="WP_014393520.1">
    <property type="nucleotide sequence ID" value="NC_017030.1"/>
</dbReference>
<dbReference type="Gene3D" id="2.60.200.30">
    <property type="entry name" value="Probable inorganic polyphosphate/atp-NAD kinase, domain 2"/>
    <property type="match status" value="1"/>
</dbReference>
<dbReference type="eggNOG" id="COG0061">
    <property type="taxonomic scope" value="Bacteria"/>
</dbReference>
<accession>H8MG43</accession>
<dbReference type="KEGG" id="ccx:COCOR_00669"/>
<keyword evidence="2" id="KW-1185">Reference proteome</keyword>
<dbReference type="InParanoid" id="H8MG43"/>
<dbReference type="Gene3D" id="3.40.50.10330">
    <property type="entry name" value="Probable inorganic polyphosphate/atp-NAD kinase, domain 1"/>
    <property type="match status" value="1"/>
</dbReference>
<keyword evidence="1" id="KW-0808">Transferase</keyword>
<dbReference type="HOGENOM" id="CLU_067437_0_0_7"/>
<evidence type="ECO:0000313" key="1">
    <source>
        <dbReference type="EMBL" id="AFE03629.1"/>
    </source>
</evidence>
<reference evidence="2" key="2">
    <citation type="submission" date="2012-03" db="EMBL/GenBank/DDBJ databases">
        <title>Genome sequence of the fruiting myxobacterium Corallococcus coralloides DSM 2259.</title>
        <authorList>
            <person name="Huntley S."/>
            <person name="Zhang Y."/>
            <person name="Treuner-Lange A."/>
            <person name="Sensen C.W."/>
            <person name="Sogaard-Andersen L."/>
        </authorList>
    </citation>
    <scope>NUCLEOTIDE SEQUENCE [LARGE SCALE GENOMIC DNA]</scope>
    <source>
        <strain evidence="2">ATCC 25202 / DSM 2259 / NBRC 100086 / M2</strain>
    </source>
</reference>
<dbReference type="PANTHER" id="PTHR20275">
    <property type="entry name" value="NAD KINASE"/>
    <property type="match status" value="1"/>
</dbReference>
<name>H8MG43_CORCM</name>
<dbReference type="Proteomes" id="UP000007587">
    <property type="component" value="Chromosome"/>
</dbReference>
<reference evidence="1 2" key="1">
    <citation type="journal article" date="2012" name="J. Bacteriol.">
        <title>Complete Genome Sequence of the Fruiting Myxobacterium Corallococcus coralloides DSM 2259.</title>
        <authorList>
            <person name="Huntley S."/>
            <person name="Zhang Y."/>
            <person name="Treuner-Lange A."/>
            <person name="Kneip S."/>
            <person name="Sensen C.W."/>
            <person name="Sogaard-Andersen L."/>
        </authorList>
    </citation>
    <scope>NUCLEOTIDE SEQUENCE [LARGE SCALE GENOMIC DNA]</scope>
    <source>
        <strain evidence="2">ATCC 25202 / DSM 2259 / NBRC 100086 / M2</strain>
    </source>
</reference>
<dbReference type="GO" id="GO:0006741">
    <property type="term" value="P:NADP+ biosynthetic process"/>
    <property type="evidence" value="ECO:0007669"/>
    <property type="project" value="TreeGrafter"/>
</dbReference>